<comment type="similarity">
    <text evidence="2">Belongs to the MipA/OmpV family.</text>
</comment>
<evidence type="ECO:0000313" key="7">
    <source>
        <dbReference type="Proteomes" id="UP001161389"/>
    </source>
</evidence>
<evidence type="ECO:0000256" key="5">
    <source>
        <dbReference type="ARBA" id="ARBA00023237"/>
    </source>
</evidence>
<evidence type="ECO:0008006" key="8">
    <source>
        <dbReference type="Google" id="ProtNLM"/>
    </source>
</evidence>
<evidence type="ECO:0000256" key="1">
    <source>
        <dbReference type="ARBA" id="ARBA00004442"/>
    </source>
</evidence>
<comment type="caution">
    <text evidence="6">The sequence shown here is derived from an EMBL/GenBank/DDBJ whole genome shotgun (WGS) entry which is preliminary data.</text>
</comment>
<dbReference type="GO" id="GO:0009279">
    <property type="term" value="C:cell outer membrane"/>
    <property type="evidence" value="ECO:0007669"/>
    <property type="project" value="UniProtKB-SubCell"/>
</dbReference>
<comment type="subcellular location">
    <subcellularLocation>
        <location evidence="1">Cell outer membrane</location>
    </subcellularLocation>
</comment>
<dbReference type="PANTHER" id="PTHR38776:SF1">
    <property type="entry name" value="MLTA-INTERACTING PROTEIN-RELATED"/>
    <property type="match status" value="1"/>
</dbReference>
<keyword evidence="7" id="KW-1185">Reference proteome</keyword>
<keyword evidence="5" id="KW-0998">Cell outer membrane</keyword>
<keyword evidence="3" id="KW-0732">Signal</keyword>
<evidence type="ECO:0000256" key="4">
    <source>
        <dbReference type="ARBA" id="ARBA00023136"/>
    </source>
</evidence>
<evidence type="ECO:0000256" key="3">
    <source>
        <dbReference type="ARBA" id="ARBA00022729"/>
    </source>
</evidence>
<organism evidence="6 7">
    <name type="scientific">Litoribrevibacter albus</name>
    <dbReference type="NCBI Taxonomy" id="1473156"/>
    <lineage>
        <taxon>Bacteria</taxon>
        <taxon>Pseudomonadati</taxon>
        <taxon>Pseudomonadota</taxon>
        <taxon>Gammaproteobacteria</taxon>
        <taxon>Oceanospirillales</taxon>
        <taxon>Oceanospirillaceae</taxon>
        <taxon>Litoribrevibacter</taxon>
    </lineage>
</organism>
<dbReference type="AlphaFoldDB" id="A0AA37SA66"/>
<evidence type="ECO:0000256" key="2">
    <source>
        <dbReference type="ARBA" id="ARBA00005722"/>
    </source>
</evidence>
<proteinExistence type="inferred from homology"/>
<protein>
    <recommendedName>
        <fullName evidence="8">MipA/OmpV family protein</fullName>
    </recommendedName>
</protein>
<dbReference type="Proteomes" id="UP001161389">
    <property type="component" value="Unassembled WGS sequence"/>
</dbReference>
<name>A0AA37SA66_9GAMM</name>
<keyword evidence="4" id="KW-0472">Membrane</keyword>
<gene>
    <name evidence="6" type="ORF">GCM10007876_18230</name>
</gene>
<reference evidence="6" key="1">
    <citation type="journal article" date="2014" name="Int. J. Syst. Evol. Microbiol.">
        <title>Complete genome sequence of Corynebacterium casei LMG S-19264T (=DSM 44701T), isolated from a smear-ripened cheese.</title>
        <authorList>
            <consortium name="US DOE Joint Genome Institute (JGI-PGF)"/>
            <person name="Walter F."/>
            <person name="Albersmeier A."/>
            <person name="Kalinowski J."/>
            <person name="Ruckert C."/>
        </authorList>
    </citation>
    <scope>NUCLEOTIDE SEQUENCE</scope>
    <source>
        <strain evidence="6">NBRC 110071</strain>
    </source>
</reference>
<accession>A0AA37SA66</accession>
<evidence type="ECO:0000313" key="6">
    <source>
        <dbReference type="EMBL" id="GLQ31344.1"/>
    </source>
</evidence>
<reference evidence="6" key="2">
    <citation type="submission" date="2023-01" db="EMBL/GenBank/DDBJ databases">
        <title>Draft genome sequence of Litoribrevibacter albus strain NBRC 110071.</title>
        <authorList>
            <person name="Sun Q."/>
            <person name="Mori K."/>
        </authorList>
    </citation>
    <scope>NUCLEOTIDE SEQUENCE</scope>
    <source>
        <strain evidence="6">NBRC 110071</strain>
    </source>
</reference>
<dbReference type="InterPro" id="IPR010583">
    <property type="entry name" value="MipA"/>
</dbReference>
<dbReference type="PANTHER" id="PTHR38776">
    <property type="entry name" value="MLTA-INTERACTING PROTEIN-RELATED"/>
    <property type="match status" value="1"/>
</dbReference>
<dbReference type="Pfam" id="PF06629">
    <property type="entry name" value="MipA"/>
    <property type="match status" value="1"/>
</dbReference>
<sequence>MLILTLANQAQAQNDPQFIILGPALTTEYQGSDEYEAVPMLISKARLFETPIEIEGLTARAELFQHNHWKAGLTTELDFGRDSEVENTAVARMEEIDSALNAGIYLSREVPDLLLNDDALEFRMALFHDLSNAHQGAYGTLSASYELPLILPFKVEFELETTYANEDYMNTYFGVNPTDAAQSGFEDYQASHSFRDISFNTNIGIFTSPNWGGFVRLGVSQLLADAEDSPIVKAGDSTQYFVGLGVFYRLGD</sequence>
<dbReference type="EMBL" id="BSNM01000011">
    <property type="protein sequence ID" value="GLQ31344.1"/>
    <property type="molecule type" value="Genomic_DNA"/>
</dbReference>